<accession>A0A1R3V6M2</accession>
<gene>
    <name evidence="1" type="ORF">BQ8794_220085</name>
</gene>
<keyword evidence="2" id="KW-1185">Reference proteome</keyword>
<reference evidence="2" key="1">
    <citation type="submission" date="2017-01" db="EMBL/GenBank/DDBJ databases">
        <authorList>
            <person name="Brunel B."/>
        </authorList>
    </citation>
    <scope>NUCLEOTIDE SEQUENCE [LARGE SCALE GENOMIC DNA]</scope>
</reference>
<dbReference type="AlphaFoldDB" id="A0A1R3V6M2"/>
<proteinExistence type="predicted"/>
<protein>
    <submittedName>
        <fullName evidence="1">Uncharacterized protein</fullName>
    </submittedName>
</protein>
<dbReference type="EMBL" id="FTPD01000015">
    <property type="protein sequence ID" value="SIT55521.1"/>
    <property type="molecule type" value="Genomic_DNA"/>
</dbReference>
<evidence type="ECO:0000313" key="1">
    <source>
        <dbReference type="EMBL" id="SIT55521.1"/>
    </source>
</evidence>
<name>A0A1R3V6M2_9HYPH</name>
<organism evidence="1 2">
    <name type="scientific">Mesorhizobium prunaredense</name>
    <dbReference type="NCBI Taxonomy" id="1631249"/>
    <lineage>
        <taxon>Bacteria</taxon>
        <taxon>Pseudomonadati</taxon>
        <taxon>Pseudomonadota</taxon>
        <taxon>Alphaproteobacteria</taxon>
        <taxon>Hyphomicrobiales</taxon>
        <taxon>Phyllobacteriaceae</taxon>
        <taxon>Mesorhizobium</taxon>
    </lineage>
</organism>
<dbReference type="Proteomes" id="UP000188388">
    <property type="component" value="Unassembled WGS sequence"/>
</dbReference>
<sequence>MAICGSGAGRLVSAAEACPEMENAMKNPNTKCNRALRDSAMMIVLAQGDSDVLKEAQQGAY</sequence>
<evidence type="ECO:0000313" key="2">
    <source>
        <dbReference type="Proteomes" id="UP000188388"/>
    </source>
</evidence>